<proteinExistence type="predicted"/>
<comment type="caution">
    <text evidence="1">The sequence shown here is derived from an EMBL/GenBank/DDBJ whole genome shotgun (WGS) entry which is preliminary data.</text>
</comment>
<dbReference type="RefSeq" id="WP_086858733.1">
    <property type="nucleotide sequence ID" value="NZ_JADBEG010000001.1"/>
</dbReference>
<gene>
    <name evidence="1" type="ORF">H4696_005419</name>
</gene>
<sequence length="182" mass="20301">MKWELVTPEGFDRPDWLLAADRGVVLHAHLAYGDRRFPMMLFDPTRIVQVVEDEPRYYDMNVVVVPEITREAAEEEIGRLAAEGRFDWLLSLAPGGAGAWSVSDGGLAFGDRRFALRVYSPEELAVALGWADLETTHWFGNRPRPTRFYAENLLVLPSSDPSSVREAVAGLAADGSLAWLLE</sequence>
<evidence type="ECO:0000313" key="2">
    <source>
        <dbReference type="Proteomes" id="UP000631670"/>
    </source>
</evidence>
<accession>A0ABR9I572</accession>
<keyword evidence="2" id="KW-1185">Reference proteome</keyword>
<organism evidence="1 2">
    <name type="scientific">Amycolatopsis lexingtonensis</name>
    <dbReference type="NCBI Taxonomy" id="218822"/>
    <lineage>
        <taxon>Bacteria</taxon>
        <taxon>Bacillati</taxon>
        <taxon>Actinomycetota</taxon>
        <taxon>Actinomycetes</taxon>
        <taxon>Pseudonocardiales</taxon>
        <taxon>Pseudonocardiaceae</taxon>
        <taxon>Amycolatopsis</taxon>
    </lineage>
</organism>
<evidence type="ECO:0000313" key="1">
    <source>
        <dbReference type="EMBL" id="MBE1498319.1"/>
    </source>
</evidence>
<dbReference type="EMBL" id="JADBEG010000001">
    <property type="protein sequence ID" value="MBE1498319.1"/>
    <property type="molecule type" value="Genomic_DNA"/>
</dbReference>
<dbReference type="Proteomes" id="UP000631670">
    <property type="component" value="Unassembled WGS sequence"/>
</dbReference>
<reference evidence="1 2" key="1">
    <citation type="submission" date="2020-10" db="EMBL/GenBank/DDBJ databases">
        <title>Sequencing the genomes of 1000 actinobacteria strains.</title>
        <authorList>
            <person name="Klenk H.-P."/>
        </authorList>
    </citation>
    <scope>NUCLEOTIDE SEQUENCE [LARGE SCALE GENOMIC DNA]</scope>
    <source>
        <strain evidence="1 2">DSM 44653</strain>
    </source>
</reference>
<name>A0ABR9I572_9PSEU</name>
<protein>
    <submittedName>
        <fullName evidence="1">Uncharacterized protein</fullName>
    </submittedName>
</protein>